<proteinExistence type="predicted"/>
<keyword evidence="4" id="KW-1133">Transmembrane helix</keyword>
<evidence type="ECO:0000313" key="8">
    <source>
        <dbReference type="Proteomes" id="UP001595548"/>
    </source>
</evidence>
<reference evidence="8" key="1">
    <citation type="journal article" date="2019" name="Int. J. Syst. Evol. Microbiol.">
        <title>The Global Catalogue of Microorganisms (GCM) 10K type strain sequencing project: providing services to taxonomists for standard genome sequencing and annotation.</title>
        <authorList>
            <consortium name="The Broad Institute Genomics Platform"/>
            <consortium name="The Broad Institute Genome Sequencing Center for Infectious Disease"/>
            <person name="Wu L."/>
            <person name="Ma J."/>
        </authorList>
    </citation>
    <scope>NUCLEOTIDE SEQUENCE [LARGE SCALE GENOMIC DNA]</scope>
    <source>
        <strain evidence="8">KCTC 52141</strain>
    </source>
</reference>
<dbReference type="NCBIfam" id="TIGR01167">
    <property type="entry name" value="LPXTG_anchor"/>
    <property type="match status" value="1"/>
</dbReference>
<keyword evidence="3" id="KW-0572">Peptidoglycan-anchor</keyword>
<dbReference type="InterPro" id="IPR019931">
    <property type="entry name" value="LPXTG_anchor"/>
</dbReference>
<keyword evidence="5" id="KW-0732">Signal</keyword>
<feature type="domain" description="Gram-positive cocci surface proteins LPxTG" evidence="6">
    <location>
        <begin position="151"/>
        <end position="186"/>
    </location>
</feature>
<evidence type="ECO:0000256" key="4">
    <source>
        <dbReference type="SAM" id="Phobius"/>
    </source>
</evidence>
<organism evidence="7 8">
    <name type="scientific">Gilvimarinus japonicus</name>
    <dbReference type="NCBI Taxonomy" id="1796469"/>
    <lineage>
        <taxon>Bacteria</taxon>
        <taxon>Pseudomonadati</taxon>
        <taxon>Pseudomonadota</taxon>
        <taxon>Gammaproteobacteria</taxon>
        <taxon>Cellvibrionales</taxon>
        <taxon>Cellvibrionaceae</taxon>
        <taxon>Gilvimarinus</taxon>
    </lineage>
</organism>
<keyword evidence="1" id="KW-0134">Cell wall</keyword>
<dbReference type="EMBL" id="JBHRTL010000004">
    <property type="protein sequence ID" value="MFC3154129.1"/>
    <property type="molecule type" value="Genomic_DNA"/>
</dbReference>
<comment type="caution">
    <text evidence="7">The sequence shown here is derived from an EMBL/GenBank/DDBJ whole genome shotgun (WGS) entry which is preliminary data.</text>
</comment>
<sequence>MKTSTLIKTTVLGVAIAASSSAMAKECSEVSWKPGVLSAYPQIAEACQGIHERNGKEYVELHAKFVRSVGDQVRIKFEHQDGDYGETFQTKNLPKDFKIDLEGRERSIHDLNRDSTMQVFIPTDRFALVADLDDSDELDRAAMASTSYTELPSTGSSLPLIALLGSLACSLGLALTAMRRRRSAKQ</sequence>
<keyword evidence="4" id="KW-0812">Transmembrane</keyword>
<evidence type="ECO:0000256" key="2">
    <source>
        <dbReference type="ARBA" id="ARBA00022525"/>
    </source>
</evidence>
<dbReference type="Proteomes" id="UP001595548">
    <property type="component" value="Unassembled WGS sequence"/>
</dbReference>
<keyword evidence="4" id="KW-0472">Membrane</keyword>
<accession>A0ABV7HJS6</accession>
<evidence type="ECO:0000313" key="7">
    <source>
        <dbReference type="EMBL" id="MFC3154129.1"/>
    </source>
</evidence>
<name>A0ABV7HJS6_9GAMM</name>
<evidence type="ECO:0000256" key="3">
    <source>
        <dbReference type="ARBA" id="ARBA00023088"/>
    </source>
</evidence>
<evidence type="ECO:0000259" key="6">
    <source>
        <dbReference type="PROSITE" id="PS50847"/>
    </source>
</evidence>
<feature type="chain" id="PRO_5047106179" evidence="5">
    <location>
        <begin position="25"/>
        <end position="186"/>
    </location>
</feature>
<keyword evidence="8" id="KW-1185">Reference proteome</keyword>
<evidence type="ECO:0000256" key="1">
    <source>
        <dbReference type="ARBA" id="ARBA00022512"/>
    </source>
</evidence>
<dbReference type="PROSITE" id="PS50847">
    <property type="entry name" value="GRAM_POS_ANCHORING"/>
    <property type="match status" value="1"/>
</dbReference>
<evidence type="ECO:0000256" key="5">
    <source>
        <dbReference type="SAM" id="SignalP"/>
    </source>
</evidence>
<dbReference type="Pfam" id="PF00746">
    <property type="entry name" value="Gram_pos_anchor"/>
    <property type="match status" value="1"/>
</dbReference>
<gene>
    <name evidence="7" type="ORF">ACFOEB_02870</name>
</gene>
<dbReference type="RefSeq" id="WP_339617783.1">
    <property type="nucleotide sequence ID" value="NZ_AP031500.1"/>
</dbReference>
<feature type="signal peptide" evidence="5">
    <location>
        <begin position="1"/>
        <end position="24"/>
    </location>
</feature>
<feature type="transmembrane region" description="Helical" evidence="4">
    <location>
        <begin position="158"/>
        <end position="178"/>
    </location>
</feature>
<protein>
    <submittedName>
        <fullName evidence="7">LPXTG cell wall anchor domain-containing protein</fullName>
    </submittedName>
</protein>
<keyword evidence="2" id="KW-0964">Secreted</keyword>